<organism evidence="1 2">
    <name type="scientific">Pleurodeles waltl</name>
    <name type="common">Iberian ribbed newt</name>
    <dbReference type="NCBI Taxonomy" id="8319"/>
    <lineage>
        <taxon>Eukaryota</taxon>
        <taxon>Metazoa</taxon>
        <taxon>Chordata</taxon>
        <taxon>Craniata</taxon>
        <taxon>Vertebrata</taxon>
        <taxon>Euteleostomi</taxon>
        <taxon>Amphibia</taxon>
        <taxon>Batrachia</taxon>
        <taxon>Caudata</taxon>
        <taxon>Salamandroidea</taxon>
        <taxon>Salamandridae</taxon>
        <taxon>Pleurodelinae</taxon>
        <taxon>Pleurodeles</taxon>
    </lineage>
</organism>
<dbReference type="AlphaFoldDB" id="A0AAV7RYJ7"/>
<keyword evidence="2" id="KW-1185">Reference proteome</keyword>
<comment type="caution">
    <text evidence="1">The sequence shown here is derived from an EMBL/GenBank/DDBJ whole genome shotgun (WGS) entry which is preliminary data.</text>
</comment>
<protein>
    <submittedName>
        <fullName evidence="1">Uncharacterized protein</fullName>
    </submittedName>
</protein>
<gene>
    <name evidence="1" type="ORF">NDU88_009489</name>
</gene>
<evidence type="ECO:0000313" key="1">
    <source>
        <dbReference type="EMBL" id="KAJ1156772.1"/>
    </source>
</evidence>
<proteinExistence type="predicted"/>
<dbReference type="EMBL" id="JANPWB010000009">
    <property type="protein sequence ID" value="KAJ1156772.1"/>
    <property type="molecule type" value="Genomic_DNA"/>
</dbReference>
<name>A0AAV7RYJ7_PLEWA</name>
<accession>A0AAV7RYJ7</accession>
<evidence type="ECO:0000313" key="2">
    <source>
        <dbReference type="Proteomes" id="UP001066276"/>
    </source>
</evidence>
<dbReference type="Proteomes" id="UP001066276">
    <property type="component" value="Chromosome 5"/>
</dbReference>
<sequence length="99" mass="10664">MELTGPQLPLLRRATSSVPGAHTGVAHLCLCSRTGFSLHCPSEKQLRSAPRQRKAPWLRPDSGAYWLVAADIPSERFLASPSLSRGAGHLTDTSAQLFA</sequence>
<reference evidence="1" key="1">
    <citation type="journal article" date="2022" name="bioRxiv">
        <title>Sequencing and chromosome-scale assembly of the giantPleurodeles waltlgenome.</title>
        <authorList>
            <person name="Brown T."/>
            <person name="Elewa A."/>
            <person name="Iarovenko S."/>
            <person name="Subramanian E."/>
            <person name="Araus A.J."/>
            <person name="Petzold A."/>
            <person name="Susuki M."/>
            <person name="Suzuki K.-i.T."/>
            <person name="Hayashi T."/>
            <person name="Toyoda A."/>
            <person name="Oliveira C."/>
            <person name="Osipova E."/>
            <person name="Leigh N.D."/>
            <person name="Simon A."/>
            <person name="Yun M.H."/>
        </authorList>
    </citation>
    <scope>NUCLEOTIDE SEQUENCE</scope>
    <source>
        <strain evidence="1">20211129_DDA</strain>
        <tissue evidence="1">Liver</tissue>
    </source>
</reference>